<gene>
    <name evidence="2" type="ORF">DVS28_a4154</name>
</gene>
<name>A0A346Y2X4_9ACTN</name>
<proteinExistence type="predicted"/>
<evidence type="ECO:0000313" key="2">
    <source>
        <dbReference type="EMBL" id="AXV08821.1"/>
    </source>
</evidence>
<protein>
    <recommendedName>
        <fullName evidence="4">Lipoprotein</fullName>
    </recommendedName>
</protein>
<dbReference type="KEGG" id="euz:DVS28_a4154"/>
<dbReference type="PROSITE" id="PS51257">
    <property type="entry name" value="PROKAR_LIPOPROTEIN"/>
    <property type="match status" value="1"/>
</dbReference>
<dbReference type="EMBL" id="CP031165">
    <property type="protein sequence ID" value="AXV08821.1"/>
    <property type="molecule type" value="Genomic_DNA"/>
</dbReference>
<evidence type="ECO:0000313" key="3">
    <source>
        <dbReference type="Proteomes" id="UP000264006"/>
    </source>
</evidence>
<dbReference type="AlphaFoldDB" id="A0A346Y2X4"/>
<sequence>MNGGPARMVGSILVAAVLTTACGGASDPGAPTVAASDATDSPFVLTDQTNELYEGFIDCDPLPDGVDEAPPAEMVLPDGMVITDLTEVGPLISATGFVDATPIDLRDAFVERDDVEVVHLEDEGFEAEILIDGGSTRTYIKASIRCRTGSVVQVLLGPDDEAQALPVPGQAAGGTTPQPPTD</sequence>
<dbReference type="Proteomes" id="UP000264006">
    <property type="component" value="Chromosome"/>
</dbReference>
<organism evidence="2 3">
    <name type="scientific">Euzebya pacifica</name>
    <dbReference type="NCBI Taxonomy" id="1608957"/>
    <lineage>
        <taxon>Bacteria</taxon>
        <taxon>Bacillati</taxon>
        <taxon>Actinomycetota</taxon>
        <taxon>Nitriliruptoria</taxon>
        <taxon>Euzebyales</taxon>
    </lineage>
</organism>
<keyword evidence="3" id="KW-1185">Reference proteome</keyword>
<evidence type="ECO:0000256" key="1">
    <source>
        <dbReference type="SAM" id="MobiDB-lite"/>
    </source>
</evidence>
<dbReference type="OrthoDB" id="9834725at2"/>
<accession>A0A346Y2X4</accession>
<evidence type="ECO:0008006" key="4">
    <source>
        <dbReference type="Google" id="ProtNLM"/>
    </source>
</evidence>
<feature type="region of interest" description="Disordered" evidence="1">
    <location>
        <begin position="162"/>
        <end position="182"/>
    </location>
</feature>
<reference evidence="2 3" key="1">
    <citation type="submission" date="2018-09" db="EMBL/GenBank/DDBJ databases">
        <title>Complete genome sequence of Euzebya sp. DY32-46 isolated from seawater of Pacific Ocean.</title>
        <authorList>
            <person name="Xu L."/>
            <person name="Wu Y.-H."/>
            <person name="Xu X.-W."/>
        </authorList>
    </citation>
    <scope>NUCLEOTIDE SEQUENCE [LARGE SCALE GENOMIC DNA]</scope>
    <source>
        <strain evidence="2 3">DY32-46</strain>
    </source>
</reference>